<feature type="region of interest" description="Disordered" evidence="1">
    <location>
        <begin position="42"/>
        <end position="85"/>
    </location>
</feature>
<dbReference type="EMBL" id="OZ004258">
    <property type="protein sequence ID" value="CAK7913404.1"/>
    <property type="molecule type" value="Genomic_DNA"/>
</dbReference>
<dbReference type="SUPFAM" id="SSF52047">
    <property type="entry name" value="RNI-like"/>
    <property type="match status" value="1"/>
</dbReference>
<dbReference type="PANTHER" id="PTHR13318:SF95">
    <property type="entry name" value="F-BOX PROTEIN YLR352W"/>
    <property type="match status" value="1"/>
</dbReference>
<evidence type="ECO:0000313" key="2">
    <source>
        <dbReference type="EMBL" id="CAK7913404.1"/>
    </source>
</evidence>
<protein>
    <recommendedName>
        <fullName evidence="4">F-box domain-containing protein</fullName>
    </recommendedName>
</protein>
<evidence type="ECO:0000313" key="3">
    <source>
        <dbReference type="Proteomes" id="UP001497600"/>
    </source>
</evidence>
<dbReference type="PANTHER" id="PTHR13318">
    <property type="entry name" value="PARTNER OF PAIRED, ISOFORM B-RELATED"/>
    <property type="match status" value="1"/>
</dbReference>
<keyword evidence="3" id="KW-1185">Reference proteome</keyword>
<gene>
    <name evidence="2" type="ORF">CAAN4_F11562</name>
</gene>
<organism evidence="2 3">
    <name type="scientific">[Candida] anglica</name>
    <dbReference type="NCBI Taxonomy" id="148631"/>
    <lineage>
        <taxon>Eukaryota</taxon>
        <taxon>Fungi</taxon>
        <taxon>Dikarya</taxon>
        <taxon>Ascomycota</taxon>
        <taxon>Saccharomycotina</taxon>
        <taxon>Pichiomycetes</taxon>
        <taxon>Debaryomycetaceae</taxon>
        <taxon>Kurtzmaniella</taxon>
    </lineage>
</organism>
<feature type="compositionally biased region" description="Low complexity" evidence="1">
    <location>
        <begin position="18"/>
        <end position="27"/>
    </location>
</feature>
<sequence length="676" mass="76468">MKYVDPGQYLLSPIPSNEEQQQQQQEQSARLGFGKVLAALRKSSGDGIPSQRPIPSRNSSFQRRKSSHIDGTLTPDLASTTDGAPVDVDKEEEKFSLLLSLPLEILHRIIELVYYDNNTSSISSNLENFSKTMPLLSRTMNALSLRFLYKYAIFNRPHAFDKFMQNVARQPDIGLYVEFMDFQQFTSVGLGRTGRMNQEIQMVTSQTIHHALRLCPNLLEFLASENIQDDMDVGVLDCLFNGMWKLQGLDFCGASSGGFARAFQELQIRTEADGDAEMDESTGEPMDGIIENVSNRVALLNTVDESTDSSKPKSSLNHLLKLSFHDCSNITADTFAKLLPHLTSLRRLDLNHTSVTSTLLNTYTPPLTNLTHLSLSRCSKLTTRDLILFLTSHPALTSGRLRWLSLQTDSNVVSPLSDAYLLHTLRHLKAPRLQFLNLGGLPVAQKHLVEIKSRFPHLNALHISHAAAIEPQHINEYLANNSNIKYIDITGCKRITRWNITQILQTNFHSNLVAVEFDYKLLMELTASGEYVKITQQQQSLISDLSSSSSAPQIWKFYDNQGRRSWIYKVETTDPYYKSVVNSTSTSSHGIPRPASVSNLTYYDLETGKKITQKFKKPDFLKYASRKISCSIGYHRLQDAKKKPYIDGIEEEEEQDVWPAEFSQRGIYNYYSLNVK</sequence>
<name>A0ABP0EGV2_9ASCO</name>
<dbReference type="Proteomes" id="UP001497600">
    <property type="component" value="Chromosome F"/>
</dbReference>
<proteinExistence type="predicted"/>
<reference evidence="2 3" key="1">
    <citation type="submission" date="2024-01" db="EMBL/GenBank/DDBJ databases">
        <authorList>
            <consortium name="Genoscope - CEA"/>
            <person name="William W."/>
        </authorList>
    </citation>
    <scope>NUCLEOTIDE SEQUENCE [LARGE SCALE GENOMIC DNA]</scope>
    <source>
        <strain evidence="2 3">29B2s-10</strain>
    </source>
</reference>
<dbReference type="InterPro" id="IPR032675">
    <property type="entry name" value="LRR_dom_sf"/>
</dbReference>
<feature type="region of interest" description="Disordered" evidence="1">
    <location>
        <begin position="1"/>
        <end position="28"/>
    </location>
</feature>
<accession>A0ABP0EGV2</accession>
<evidence type="ECO:0008006" key="4">
    <source>
        <dbReference type="Google" id="ProtNLM"/>
    </source>
</evidence>
<evidence type="ECO:0000256" key="1">
    <source>
        <dbReference type="SAM" id="MobiDB-lite"/>
    </source>
</evidence>
<dbReference type="Gene3D" id="3.80.10.10">
    <property type="entry name" value="Ribonuclease Inhibitor"/>
    <property type="match status" value="1"/>
</dbReference>